<reference evidence="5 6" key="1">
    <citation type="journal article" date="2023" name="Hortic Res">
        <title>Pangenome of water caltrop reveals structural variations and asymmetric subgenome divergence after allopolyploidization.</title>
        <authorList>
            <person name="Zhang X."/>
            <person name="Chen Y."/>
            <person name="Wang L."/>
            <person name="Yuan Y."/>
            <person name="Fang M."/>
            <person name="Shi L."/>
            <person name="Lu R."/>
            <person name="Comes H.P."/>
            <person name="Ma Y."/>
            <person name="Chen Y."/>
            <person name="Huang G."/>
            <person name="Zhou Y."/>
            <person name="Zheng Z."/>
            <person name="Qiu Y."/>
        </authorList>
    </citation>
    <scope>NUCLEOTIDE SEQUENCE [LARGE SCALE GENOMIC DNA]</scope>
    <source>
        <tissue evidence="5">Roots</tissue>
    </source>
</reference>
<dbReference type="Proteomes" id="UP001345219">
    <property type="component" value="Chromosome 17"/>
</dbReference>
<protein>
    <recommendedName>
        <fullName evidence="4">Terpene synthase metal-binding domain-containing protein</fullName>
    </recommendedName>
</protein>
<dbReference type="Gene3D" id="1.10.600.10">
    <property type="entry name" value="Farnesyl Diphosphate Synthase"/>
    <property type="match status" value="1"/>
</dbReference>
<comment type="cofactor">
    <cofactor evidence="1">
        <name>Mg(2+)</name>
        <dbReference type="ChEBI" id="CHEBI:18420"/>
    </cofactor>
</comment>
<evidence type="ECO:0000256" key="1">
    <source>
        <dbReference type="ARBA" id="ARBA00001946"/>
    </source>
</evidence>
<keyword evidence="3" id="KW-0456">Lyase</keyword>
<dbReference type="InterPro" id="IPR008949">
    <property type="entry name" value="Isoprenoid_synthase_dom_sf"/>
</dbReference>
<evidence type="ECO:0000259" key="4">
    <source>
        <dbReference type="Pfam" id="PF03936"/>
    </source>
</evidence>
<evidence type="ECO:0000256" key="2">
    <source>
        <dbReference type="ARBA" id="ARBA00022723"/>
    </source>
</evidence>
<evidence type="ECO:0000313" key="6">
    <source>
        <dbReference type="Proteomes" id="UP001345219"/>
    </source>
</evidence>
<keyword evidence="6" id="KW-1185">Reference proteome</keyword>
<organism evidence="5 6">
    <name type="scientific">Trapa incisa</name>
    <dbReference type="NCBI Taxonomy" id="236973"/>
    <lineage>
        <taxon>Eukaryota</taxon>
        <taxon>Viridiplantae</taxon>
        <taxon>Streptophyta</taxon>
        <taxon>Embryophyta</taxon>
        <taxon>Tracheophyta</taxon>
        <taxon>Spermatophyta</taxon>
        <taxon>Magnoliopsida</taxon>
        <taxon>eudicotyledons</taxon>
        <taxon>Gunneridae</taxon>
        <taxon>Pentapetalae</taxon>
        <taxon>rosids</taxon>
        <taxon>malvids</taxon>
        <taxon>Myrtales</taxon>
        <taxon>Lythraceae</taxon>
        <taxon>Trapa</taxon>
    </lineage>
</organism>
<dbReference type="EMBL" id="JAXIOK010000011">
    <property type="protein sequence ID" value="KAK4760028.1"/>
    <property type="molecule type" value="Genomic_DNA"/>
</dbReference>
<dbReference type="GO" id="GO:0000287">
    <property type="term" value="F:magnesium ion binding"/>
    <property type="evidence" value="ECO:0007669"/>
    <property type="project" value="InterPro"/>
</dbReference>
<dbReference type="InterPro" id="IPR050148">
    <property type="entry name" value="Terpene_synthase-like"/>
</dbReference>
<dbReference type="PANTHER" id="PTHR31225:SF221">
    <property type="entry name" value="(-)-GERMACRENE D SYNTHASE"/>
    <property type="match status" value="1"/>
</dbReference>
<gene>
    <name evidence="5" type="ORF">SAY87_023159</name>
</gene>
<dbReference type="PANTHER" id="PTHR31225">
    <property type="entry name" value="OS04G0344100 PROTEIN-RELATED"/>
    <property type="match status" value="1"/>
</dbReference>
<dbReference type="SUPFAM" id="SSF48576">
    <property type="entry name" value="Terpenoid synthases"/>
    <property type="match status" value="1"/>
</dbReference>
<keyword evidence="2" id="KW-0479">Metal-binding</keyword>
<feature type="domain" description="Terpene synthase metal-binding" evidence="4">
    <location>
        <begin position="6"/>
        <end position="78"/>
    </location>
</feature>
<comment type="caution">
    <text evidence="5">The sequence shown here is derived from an EMBL/GenBank/DDBJ whole genome shotgun (WGS) entry which is preliminary data.</text>
</comment>
<dbReference type="Pfam" id="PF03936">
    <property type="entry name" value="Terpene_synth_C"/>
    <property type="match status" value="1"/>
</dbReference>
<evidence type="ECO:0000256" key="3">
    <source>
        <dbReference type="ARBA" id="ARBA00023239"/>
    </source>
</evidence>
<dbReference type="AlphaFoldDB" id="A0AAN7K8Z7"/>
<name>A0AAN7K8Z7_9MYRT</name>
<dbReference type="InterPro" id="IPR005630">
    <property type="entry name" value="Terpene_synthase_metal-bd"/>
</dbReference>
<sequence length="136" mass="15793">MKEISTENAFKRILYSKNEAVRASALISRLTNDIVTHKFEQKRGHVVSAVECFMKEHRVTEQAALEELWKKVDNAWKDLNNECFKPRLMTDPALTRILNITRSLSLFYKDNKDCYTHSNLKLKQKVTALLVDPIPT</sequence>
<dbReference type="GO" id="GO:0016114">
    <property type="term" value="P:terpenoid biosynthetic process"/>
    <property type="evidence" value="ECO:0007669"/>
    <property type="project" value="InterPro"/>
</dbReference>
<evidence type="ECO:0000313" key="5">
    <source>
        <dbReference type="EMBL" id="KAK4760028.1"/>
    </source>
</evidence>
<dbReference type="GO" id="GO:0010333">
    <property type="term" value="F:terpene synthase activity"/>
    <property type="evidence" value="ECO:0007669"/>
    <property type="project" value="InterPro"/>
</dbReference>
<accession>A0AAN7K8Z7</accession>
<proteinExistence type="predicted"/>